<evidence type="ECO:0000313" key="2">
    <source>
        <dbReference type="EMBL" id="MDP5228423.1"/>
    </source>
</evidence>
<feature type="transmembrane region" description="Helical" evidence="1">
    <location>
        <begin position="21"/>
        <end position="39"/>
    </location>
</feature>
<keyword evidence="1" id="KW-0812">Transmembrane</keyword>
<gene>
    <name evidence="2" type="ORF">Q9R02_14770</name>
</gene>
<reference evidence="2 3" key="1">
    <citation type="submission" date="2023-08" db="EMBL/GenBank/DDBJ databases">
        <title>Arthrobacter horti sp. nov., isolated from forest soil.</title>
        <authorList>
            <person name="Park M."/>
        </authorList>
    </citation>
    <scope>NUCLEOTIDE SEQUENCE [LARGE SCALE GENOMIC DNA]</scope>
    <source>
        <strain evidence="2 3">YJM1</strain>
    </source>
</reference>
<comment type="caution">
    <text evidence="2">The sequence shown here is derived from an EMBL/GenBank/DDBJ whole genome shotgun (WGS) entry which is preliminary data.</text>
</comment>
<keyword evidence="3" id="KW-1185">Reference proteome</keyword>
<proteinExistence type="predicted"/>
<keyword evidence="1" id="KW-0472">Membrane</keyword>
<dbReference type="EMBL" id="JAVALS010000015">
    <property type="protein sequence ID" value="MDP5228423.1"/>
    <property type="molecule type" value="Genomic_DNA"/>
</dbReference>
<evidence type="ECO:0000313" key="3">
    <source>
        <dbReference type="Proteomes" id="UP001232725"/>
    </source>
</evidence>
<protein>
    <submittedName>
        <fullName evidence="2">Uncharacterized protein</fullName>
    </submittedName>
</protein>
<dbReference type="Proteomes" id="UP001232725">
    <property type="component" value="Unassembled WGS sequence"/>
</dbReference>
<accession>A0ABT9IS84</accession>
<organism evidence="2 3">
    <name type="scientific">Arthrobacter horti</name>
    <dbReference type="NCBI Taxonomy" id="3068273"/>
    <lineage>
        <taxon>Bacteria</taxon>
        <taxon>Bacillati</taxon>
        <taxon>Actinomycetota</taxon>
        <taxon>Actinomycetes</taxon>
        <taxon>Micrococcales</taxon>
        <taxon>Micrococcaceae</taxon>
        <taxon>Arthrobacter</taxon>
    </lineage>
</organism>
<dbReference type="RefSeq" id="WP_305997471.1">
    <property type="nucleotide sequence ID" value="NZ_JAVALS010000015.1"/>
</dbReference>
<keyword evidence="1" id="KW-1133">Transmembrane helix</keyword>
<feature type="transmembrane region" description="Helical" evidence="1">
    <location>
        <begin position="66"/>
        <end position="86"/>
    </location>
</feature>
<name>A0ABT9IS84_9MICC</name>
<sequence>MTTPPDRTPNAKLPWNWRWPWILCLLALAVFNLYVQSFGHGVCIDYVDRPGTCITTFGLGSPGNEILWAVSGLLAIALLAGLARAWRLHGTR</sequence>
<evidence type="ECO:0000256" key="1">
    <source>
        <dbReference type="SAM" id="Phobius"/>
    </source>
</evidence>